<reference evidence="8" key="1">
    <citation type="submission" date="2021-02" db="EMBL/GenBank/DDBJ databases">
        <title>Activity-based single-cell genomes from oceanic crustal fluid captures similar information to metagenomic and metatranscriptomic surveys with orders of magnitude less sampling.</title>
        <authorList>
            <person name="D'Angelo T.S."/>
            <person name="Orcutt B.N."/>
        </authorList>
    </citation>
    <scope>NUCLEOTIDE SEQUENCE [LARGE SCALE GENOMIC DNA]</scope>
    <source>
        <strain evidence="8">AH-315-E05</strain>
    </source>
</reference>
<comment type="subcellular location">
    <subcellularLocation>
        <location evidence="1">Cell membrane</location>
        <topology evidence="1">Multi-pass membrane protein</topology>
    </subcellularLocation>
</comment>
<feature type="transmembrane region" description="Helical" evidence="6">
    <location>
        <begin position="185"/>
        <end position="202"/>
    </location>
</feature>
<dbReference type="InterPro" id="IPR036259">
    <property type="entry name" value="MFS_trans_sf"/>
</dbReference>
<dbReference type="Pfam" id="PF00083">
    <property type="entry name" value="Sugar_tr"/>
    <property type="match status" value="1"/>
</dbReference>
<keyword evidence="5 6" id="KW-0472">Membrane</keyword>
<feature type="transmembrane region" description="Helical" evidence="6">
    <location>
        <begin position="151"/>
        <end position="173"/>
    </location>
</feature>
<feature type="transmembrane region" description="Helical" evidence="6">
    <location>
        <begin position="402"/>
        <end position="423"/>
    </location>
</feature>
<feature type="transmembrane region" description="Helical" evidence="6">
    <location>
        <begin position="339"/>
        <end position="363"/>
    </location>
</feature>
<feature type="transmembrane region" description="Helical" evidence="6">
    <location>
        <begin position="274"/>
        <end position="297"/>
    </location>
</feature>
<dbReference type="EMBL" id="JAFITA010000001">
    <property type="protein sequence ID" value="MBN4077284.1"/>
    <property type="molecule type" value="Genomic_DNA"/>
</dbReference>
<dbReference type="PANTHER" id="PTHR23508:SF10">
    <property type="entry name" value="CARBOXYLIC ACID TRANSPORTER PROTEIN HOMOLOG"/>
    <property type="match status" value="1"/>
</dbReference>
<sequence length="494" mass="54871">MTLQFKTDIPARLDRLPWSKFHFLVVLALGITWILDGWGVTIVSALSGVLKDSQALNLTDMQIGFCGTFYIAGSILGALVFGYMADRLGRKFLFSLTLVIYLIATALSGLSFNFWQFAFCRFLAGCAIGGEYSAINSAVDEFMPARIRGQVNILVNGSYWLGTAMGSFSTIFLLDPKLLPINLGWRLAFFLTVVLGLGILLLRRFVPESPRWLIAHGRVKEAENIVKSIEEKIVKSTKKPLEKVTKFIVMRICKPAKFIDIIAILFKNYKKRTYLSLALLISQAFFYNSIFFTYALILIQFYHIAPTTIGYYLLPFALGNFMGPLLLGRFFDTVGRRKMIFLTYFLSGVILLISGYLFLLGLLTAVQQTILWTIIFFFASAGSSGAYLTVTEIFPLEIRSTAISFFYAIGIGVGGVFGPVIFASLIESQKAVNLFYGYTAAAVAMIAASFVAYVYGIDAERKSLEEIASPLSEVPPAFEVENKVVENLSKAVLQ</sequence>
<organism evidence="8 9">
    <name type="scientific">Sulfobacillus acidophilus</name>
    <dbReference type="NCBI Taxonomy" id="53633"/>
    <lineage>
        <taxon>Bacteria</taxon>
        <taxon>Bacillati</taxon>
        <taxon>Bacillota</taxon>
        <taxon>Clostridia</taxon>
        <taxon>Eubacteriales</taxon>
        <taxon>Clostridiales Family XVII. Incertae Sedis</taxon>
        <taxon>Sulfobacillus</taxon>
    </lineage>
</organism>
<evidence type="ECO:0000256" key="3">
    <source>
        <dbReference type="ARBA" id="ARBA00022692"/>
    </source>
</evidence>
<feature type="transmembrane region" description="Helical" evidence="6">
    <location>
        <begin position="21"/>
        <end position="50"/>
    </location>
</feature>
<dbReference type="CDD" id="cd17316">
    <property type="entry name" value="MFS_SV2_like"/>
    <property type="match status" value="1"/>
</dbReference>
<protein>
    <submittedName>
        <fullName evidence="8">MFS transporter</fullName>
    </submittedName>
</protein>
<feature type="transmembrane region" description="Helical" evidence="6">
    <location>
        <begin position="121"/>
        <end position="139"/>
    </location>
</feature>
<evidence type="ECO:0000313" key="9">
    <source>
        <dbReference type="Proteomes" id="UP000765003"/>
    </source>
</evidence>
<evidence type="ECO:0000313" key="8">
    <source>
        <dbReference type="EMBL" id="MBN4077284.1"/>
    </source>
</evidence>
<keyword evidence="3 6" id="KW-0812">Transmembrane</keyword>
<feature type="transmembrane region" description="Helical" evidence="6">
    <location>
        <begin position="309"/>
        <end position="327"/>
    </location>
</feature>
<evidence type="ECO:0000256" key="6">
    <source>
        <dbReference type="SAM" id="Phobius"/>
    </source>
</evidence>
<comment type="caution">
    <text evidence="8">The sequence shown here is derived from an EMBL/GenBank/DDBJ whole genome shotgun (WGS) entry which is preliminary data.</text>
</comment>
<accession>A0ABS3AYR8</accession>
<dbReference type="PROSITE" id="PS50850">
    <property type="entry name" value="MFS"/>
    <property type="match status" value="1"/>
</dbReference>
<evidence type="ECO:0000256" key="1">
    <source>
        <dbReference type="ARBA" id="ARBA00004651"/>
    </source>
</evidence>
<keyword evidence="9" id="KW-1185">Reference proteome</keyword>
<evidence type="ECO:0000259" key="7">
    <source>
        <dbReference type="PROSITE" id="PS50850"/>
    </source>
</evidence>
<dbReference type="PANTHER" id="PTHR23508">
    <property type="entry name" value="CARBOXYLIC ACID TRANSPORTER PROTEIN HOMOLOG"/>
    <property type="match status" value="1"/>
</dbReference>
<dbReference type="SUPFAM" id="SSF103473">
    <property type="entry name" value="MFS general substrate transporter"/>
    <property type="match status" value="1"/>
</dbReference>
<dbReference type="Gene3D" id="1.20.1250.20">
    <property type="entry name" value="MFS general substrate transporter like domains"/>
    <property type="match status" value="1"/>
</dbReference>
<keyword evidence="2" id="KW-0813">Transport</keyword>
<keyword evidence="4 6" id="KW-1133">Transmembrane helix</keyword>
<name>A0ABS3AYR8_9FIRM</name>
<gene>
    <name evidence="8" type="ORF">JYT19_00065</name>
</gene>
<dbReference type="InterPro" id="IPR020846">
    <property type="entry name" value="MFS_dom"/>
</dbReference>
<dbReference type="InterPro" id="IPR005828">
    <property type="entry name" value="MFS_sugar_transport-like"/>
</dbReference>
<feature type="domain" description="Major facilitator superfamily (MFS) profile" evidence="7">
    <location>
        <begin position="25"/>
        <end position="462"/>
    </location>
</feature>
<evidence type="ECO:0000256" key="4">
    <source>
        <dbReference type="ARBA" id="ARBA00022989"/>
    </source>
</evidence>
<proteinExistence type="predicted"/>
<evidence type="ECO:0000256" key="2">
    <source>
        <dbReference type="ARBA" id="ARBA00022448"/>
    </source>
</evidence>
<feature type="transmembrane region" description="Helical" evidence="6">
    <location>
        <begin position="369"/>
        <end position="390"/>
    </location>
</feature>
<feature type="transmembrane region" description="Helical" evidence="6">
    <location>
        <begin position="62"/>
        <end position="85"/>
    </location>
</feature>
<feature type="transmembrane region" description="Helical" evidence="6">
    <location>
        <begin position="92"/>
        <end position="115"/>
    </location>
</feature>
<evidence type="ECO:0000256" key="5">
    <source>
        <dbReference type="ARBA" id="ARBA00023136"/>
    </source>
</evidence>
<feature type="transmembrane region" description="Helical" evidence="6">
    <location>
        <begin position="435"/>
        <end position="455"/>
    </location>
</feature>
<dbReference type="Proteomes" id="UP000765003">
    <property type="component" value="Unassembled WGS sequence"/>
</dbReference>